<reference evidence="1 2" key="1">
    <citation type="submission" date="2019-08" db="EMBL/GenBank/DDBJ databases">
        <title>Antarcticibacterium arcticum sp. nov., a bacterium isolated from marine sediment of the Canadian Beaufort Sea.</title>
        <authorList>
            <person name="Lee Y.M."/>
            <person name="Baek K."/>
            <person name="Lee D.-H."/>
            <person name="Shin S.C."/>
            <person name="Jin Y.K."/>
            <person name="Park Y."/>
        </authorList>
    </citation>
    <scope>NUCLEOTIDE SEQUENCE [LARGE SCALE GENOMIC DNA]</scope>
    <source>
        <strain evidence="1 2">PAMC 28998</strain>
    </source>
</reference>
<dbReference type="AlphaFoldDB" id="A0A5B8YMK4"/>
<sequence length="149" mass="16838">MKYFYFLFSAIITTALFTNCAGNKDLQERPPAQFGGVYTMTDASSVHLFIPVKTLQTNRVSLDSVYFRGMSAPLEQDDLTPGMYSARFNTGKPDLIMSSDTREEYANKMPVKAGKSPFSLEEDEAILVFSQNNKTKYYKITGIREREAN</sequence>
<evidence type="ECO:0000313" key="1">
    <source>
        <dbReference type="EMBL" id="QED38498.1"/>
    </source>
</evidence>
<evidence type="ECO:0000313" key="2">
    <source>
        <dbReference type="Proteomes" id="UP000321954"/>
    </source>
</evidence>
<dbReference type="EMBL" id="CP042476">
    <property type="protein sequence ID" value="QED38498.1"/>
    <property type="molecule type" value="Genomic_DNA"/>
</dbReference>
<accession>A0A5B8YMK4</accession>
<gene>
    <name evidence="1" type="ORF">FK178_12580</name>
</gene>
<protein>
    <submittedName>
        <fullName evidence="1">Uncharacterized protein</fullName>
    </submittedName>
</protein>
<proteinExistence type="predicted"/>
<dbReference type="KEGG" id="anp:FK178_12580"/>
<organism evidence="1 2">
    <name type="scientific">Antarcticibacterium arcticum</name>
    <dbReference type="NCBI Taxonomy" id="2585771"/>
    <lineage>
        <taxon>Bacteria</taxon>
        <taxon>Pseudomonadati</taxon>
        <taxon>Bacteroidota</taxon>
        <taxon>Flavobacteriia</taxon>
        <taxon>Flavobacteriales</taxon>
        <taxon>Flavobacteriaceae</taxon>
        <taxon>Antarcticibacterium</taxon>
    </lineage>
</organism>
<keyword evidence="2" id="KW-1185">Reference proteome</keyword>
<dbReference type="Proteomes" id="UP000321954">
    <property type="component" value="Chromosome"/>
</dbReference>
<dbReference type="RefSeq" id="WP_146835740.1">
    <property type="nucleotide sequence ID" value="NZ_CP042476.1"/>
</dbReference>
<dbReference type="OrthoDB" id="1364277at2"/>
<name>A0A5B8YMK4_9FLAO</name>